<keyword evidence="2" id="KW-1003">Cell membrane</keyword>
<keyword evidence="15" id="KW-1185">Reference proteome</keyword>
<protein>
    <submittedName>
        <fullName evidence="14">Putative sensor-like histidine kinase</fullName>
        <ecNumber evidence="14">2.7.13.3</ecNumber>
    </submittedName>
</protein>
<evidence type="ECO:0000256" key="8">
    <source>
        <dbReference type="ARBA" id="ARBA00022840"/>
    </source>
</evidence>
<dbReference type="GO" id="GO:0005886">
    <property type="term" value="C:plasma membrane"/>
    <property type="evidence" value="ECO:0007669"/>
    <property type="project" value="UniProtKB-SubCell"/>
</dbReference>
<evidence type="ECO:0000256" key="1">
    <source>
        <dbReference type="ARBA" id="ARBA00004651"/>
    </source>
</evidence>
<dbReference type="GO" id="GO:0000155">
    <property type="term" value="F:phosphorelay sensor kinase activity"/>
    <property type="evidence" value="ECO:0007669"/>
    <property type="project" value="InterPro"/>
</dbReference>
<evidence type="ECO:0000259" key="13">
    <source>
        <dbReference type="PROSITE" id="PS50885"/>
    </source>
</evidence>
<keyword evidence="7 14" id="KW-0418">Kinase</keyword>
<keyword evidence="8" id="KW-0067">ATP-binding</keyword>
<dbReference type="KEGG" id="bkw:BkAM31D_15945"/>
<dbReference type="EC" id="2.7.13.3" evidence="14"/>
<evidence type="ECO:0000256" key="9">
    <source>
        <dbReference type="ARBA" id="ARBA00022989"/>
    </source>
</evidence>
<proteinExistence type="predicted"/>
<dbReference type="Gene3D" id="6.10.340.10">
    <property type="match status" value="1"/>
</dbReference>
<keyword evidence="9 12" id="KW-1133">Transmembrane helix</keyword>
<evidence type="ECO:0000256" key="11">
    <source>
        <dbReference type="ARBA" id="ARBA00023136"/>
    </source>
</evidence>
<comment type="subcellular location">
    <subcellularLocation>
        <location evidence="1">Cell membrane</location>
        <topology evidence="1">Multi-pass membrane protein</topology>
    </subcellularLocation>
</comment>
<keyword evidence="4 14" id="KW-0808">Transferase</keyword>
<dbReference type="Pfam" id="PF00672">
    <property type="entry name" value="HAMP"/>
    <property type="match status" value="1"/>
</dbReference>
<dbReference type="AlphaFoldDB" id="A0A1X9MCT8"/>
<evidence type="ECO:0000256" key="2">
    <source>
        <dbReference type="ARBA" id="ARBA00022475"/>
    </source>
</evidence>
<dbReference type="EMBL" id="CP020814">
    <property type="protein sequence ID" value="ARK31226.1"/>
    <property type="molecule type" value="Genomic_DNA"/>
</dbReference>
<dbReference type="GO" id="GO:0005524">
    <property type="term" value="F:ATP binding"/>
    <property type="evidence" value="ECO:0007669"/>
    <property type="project" value="UniProtKB-KW"/>
</dbReference>
<dbReference type="Pfam" id="PF02518">
    <property type="entry name" value="HATPase_c"/>
    <property type="match status" value="1"/>
</dbReference>
<evidence type="ECO:0000256" key="5">
    <source>
        <dbReference type="ARBA" id="ARBA00022692"/>
    </source>
</evidence>
<keyword evidence="5 12" id="KW-0812">Transmembrane</keyword>
<dbReference type="InterPro" id="IPR003660">
    <property type="entry name" value="HAMP_dom"/>
</dbReference>
<dbReference type="PANTHER" id="PTHR34220">
    <property type="entry name" value="SENSOR HISTIDINE KINASE YPDA"/>
    <property type="match status" value="1"/>
</dbReference>
<dbReference type="SUPFAM" id="SSF55874">
    <property type="entry name" value="ATPase domain of HSP90 chaperone/DNA topoisomerase II/histidine kinase"/>
    <property type="match status" value="1"/>
</dbReference>
<dbReference type="Proteomes" id="UP000193006">
    <property type="component" value="Chromosome"/>
</dbReference>
<evidence type="ECO:0000313" key="15">
    <source>
        <dbReference type="Proteomes" id="UP000193006"/>
    </source>
</evidence>
<name>A0A1X9MCT8_9BACI</name>
<evidence type="ECO:0000256" key="4">
    <source>
        <dbReference type="ARBA" id="ARBA00022679"/>
    </source>
</evidence>
<dbReference type="SUPFAM" id="SSF158472">
    <property type="entry name" value="HAMP domain-like"/>
    <property type="match status" value="1"/>
</dbReference>
<feature type="transmembrane region" description="Helical" evidence="12">
    <location>
        <begin position="12"/>
        <end position="32"/>
    </location>
</feature>
<keyword evidence="6" id="KW-0547">Nucleotide-binding</keyword>
<feature type="transmembrane region" description="Helical" evidence="12">
    <location>
        <begin position="282"/>
        <end position="307"/>
    </location>
</feature>
<dbReference type="InterPro" id="IPR050640">
    <property type="entry name" value="Bact_2-comp_sensor_kinase"/>
</dbReference>
<dbReference type="CDD" id="cd06225">
    <property type="entry name" value="HAMP"/>
    <property type="match status" value="1"/>
</dbReference>
<dbReference type="SMART" id="SM00304">
    <property type="entry name" value="HAMP"/>
    <property type="match status" value="1"/>
</dbReference>
<accession>A0A1X9MCT8</accession>
<evidence type="ECO:0000313" key="14">
    <source>
        <dbReference type="EMBL" id="ARK31226.1"/>
    </source>
</evidence>
<evidence type="ECO:0000256" key="10">
    <source>
        <dbReference type="ARBA" id="ARBA00023012"/>
    </source>
</evidence>
<evidence type="ECO:0000256" key="3">
    <source>
        <dbReference type="ARBA" id="ARBA00022553"/>
    </source>
</evidence>
<dbReference type="PROSITE" id="PS50885">
    <property type="entry name" value="HAMP"/>
    <property type="match status" value="1"/>
</dbReference>
<feature type="domain" description="HAMP" evidence="13">
    <location>
        <begin position="309"/>
        <end position="361"/>
    </location>
</feature>
<keyword evidence="10" id="KW-0902">Two-component regulatory system</keyword>
<dbReference type="Gene3D" id="3.30.565.10">
    <property type="entry name" value="Histidine kinase-like ATPase, C-terminal domain"/>
    <property type="match status" value="1"/>
</dbReference>
<dbReference type="InterPro" id="IPR010559">
    <property type="entry name" value="Sig_transdc_His_kin_internal"/>
</dbReference>
<sequence length="585" mass="67451">MLRTSIRNKLIILLLLITIIPFGSSIFVTYIYTKESLKEQSIQENVNLLYQGKINIENYLRELNNFTFSFYNNPEFMSYLRKSEIGEYASRGVAHNVLQSLLYSDESVYRASMSVVKHGEHFTVSKRSTLVSTELLNPEMIDYYKKASESPANLYIEPLNEFNRFTIHRVFRDVPANHILAYVSLEVRPDKVNELSNYLYHEGAEEFYLLNQEGDLIFNSEPNRMNDYEWKDALLTIPESRGTMGWTDATFEGVIFFETISEAAGSWILVKRIPYTTLYESAYGVAAINIFFGIIGLSLVVLATFFVSFKITSPIRILVQNIKEVEEGNMKAQFQSLGTDEIGVLGDRFKSMIEKINHLINREYKLELENKTNQLKVLHSQVNPHFLYNTLQSIGTLALKSKVPEIYASLTHLSQIMRYSMNMSEDVVSVEKEINYIKAYMHLQKQRFGEDLDFKIEVDDEVLANQVPKMILQPIIENYFKHGFVTRDGVGEIKVKCKKKDTNLFISVSDNGIGVSKQRLKEINQYLEEQSIGSHIGLKNVLARLQLYYNENVIFKIQNREKGGFLVTIKLPLEMELNTNESDHS</sequence>
<dbReference type="InterPro" id="IPR036890">
    <property type="entry name" value="HATPase_C_sf"/>
</dbReference>
<evidence type="ECO:0000256" key="7">
    <source>
        <dbReference type="ARBA" id="ARBA00022777"/>
    </source>
</evidence>
<keyword evidence="11 12" id="KW-0472">Membrane</keyword>
<evidence type="ECO:0000256" key="12">
    <source>
        <dbReference type="SAM" id="Phobius"/>
    </source>
</evidence>
<gene>
    <name evidence="14" type="ORF">BkAM31D_15945</name>
</gene>
<reference evidence="14 15" key="1">
    <citation type="submission" date="2017-04" db="EMBL/GenBank/DDBJ databases">
        <title>Bacillus krulwichiae AM31D Genome sequencing and assembly.</title>
        <authorList>
            <person name="Krulwich T.A."/>
            <person name="Anastor L."/>
            <person name="Ehrlich R."/>
            <person name="Ehrlich G.D."/>
            <person name="Janto B."/>
        </authorList>
    </citation>
    <scope>NUCLEOTIDE SEQUENCE [LARGE SCALE GENOMIC DNA]</scope>
    <source>
        <strain evidence="14 15">AM31D</strain>
    </source>
</reference>
<dbReference type="PANTHER" id="PTHR34220:SF11">
    <property type="entry name" value="SENSOR PROTEIN KINASE HPTS"/>
    <property type="match status" value="1"/>
</dbReference>
<organism evidence="14 15">
    <name type="scientific">Halalkalibacter krulwichiae</name>
    <dbReference type="NCBI Taxonomy" id="199441"/>
    <lineage>
        <taxon>Bacteria</taxon>
        <taxon>Bacillati</taxon>
        <taxon>Bacillota</taxon>
        <taxon>Bacilli</taxon>
        <taxon>Bacillales</taxon>
        <taxon>Bacillaceae</taxon>
        <taxon>Halalkalibacter</taxon>
    </lineage>
</organism>
<dbReference type="Pfam" id="PF06580">
    <property type="entry name" value="His_kinase"/>
    <property type="match status" value="1"/>
</dbReference>
<keyword evidence="3" id="KW-0597">Phosphoprotein</keyword>
<dbReference type="InterPro" id="IPR003594">
    <property type="entry name" value="HATPase_dom"/>
</dbReference>
<dbReference type="STRING" id="199441.BkAM31D_15945"/>
<evidence type="ECO:0000256" key="6">
    <source>
        <dbReference type="ARBA" id="ARBA00022741"/>
    </source>
</evidence>